<evidence type="ECO:0000313" key="10">
    <source>
        <dbReference type="EMBL" id="MXO87463.1"/>
    </source>
</evidence>
<evidence type="ECO:0000256" key="6">
    <source>
        <dbReference type="ARBA" id="ARBA00022989"/>
    </source>
</evidence>
<name>A0A844ZJ44_9SPHN</name>
<keyword evidence="6 9" id="KW-1133">Transmembrane helix</keyword>
<dbReference type="RefSeq" id="WP_160589397.1">
    <property type="nucleotide sequence ID" value="NZ_BAAAFP010000002.1"/>
</dbReference>
<evidence type="ECO:0000256" key="2">
    <source>
        <dbReference type="ARBA" id="ARBA00022448"/>
    </source>
</evidence>
<keyword evidence="4" id="KW-0997">Cell inner membrane</keyword>
<evidence type="ECO:0000256" key="4">
    <source>
        <dbReference type="ARBA" id="ARBA00022519"/>
    </source>
</evidence>
<evidence type="ECO:0000256" key="3">
    <source>
        <dbReference type="ARBA" id="ARBA00022475"/>
    </source>
</evidence>
<feature type="transmembrane region" description="Helical" evidence="9">
    <location>
        <begin position="83"/>
        <end position="103"/>
    </location>
</feature>
<feature type="transmembrane region" description="Helical" evidence="9">
    <location>
        <begin position="124"/>
        <end position="145"/>
    </location>
</feature>
<keyword evidence="11" id="KW-1185">Reference proteome</keyword>
<keyword evidence="3" id="KW-1003">Cell membrane</keyword>
<keyword evidence="2" id="KW-0813">Transport</keyword>
<accession>A0A844ZJ44</accession>
<dbReference type="EMBL" id="WTYY01000001">
    <property type="protein sequence ID" value="MXO87463.1"/>
    <property type="molecule type" value="Genomic_DNA"/>
</dbReference>
<dbReference type="PANTHER" id="PTHR30574:SF1">
    <property type="entry name" value="SULPHUR TRANSPORT DOMAIN-CONTAINING PROTEIN"/>
    <property type="match status" value="1"/>
</dbReference>
<proteinExistence type="inferred from homology"/>
<dbReference type="AlphaFoldDB" id="A0A844ZJ44"/>
<evidence type="ECO:0000256" key="1">
    <source>
        <dbReference type="ARBA" id="ARBA00004429"/>
    </source>
</evidence>
<comment type="caution">
    <text evidence="10">The sequence shown here is derived from an EMBL/GenBank/DDBJ whole genome shotgun (WGS) entry which is preliminary data.</text>
</comment>
<evidence type="ECO:0000256" key="8">
    <source>
        <dbReference type="ARBA" id="ARBA00035655"/>
    </source>
</evidence>
<keyword evidence="5 9" id="KW-0812">Transmembrane</keyword>
<evidence type="ECO:0000256" key="9">
    <source>
        <dbReference type="SAM" id="Phobius"/>
    </source>
</evidence>
<evidence type="ECO:0000256" key="5">
    <source>
        <dbReference type="ARBA" id="ARBA00022692"/>
    </source>
</evidence>
<dbReference type="PANTHER" id="PTHR30574">
    <property type="entry name" value="INNER MEMBRANE PROTEIN YEDE"/>
    <property type="match status" value="1"/>
</dbReference>
<feature type="transmembrane region" description="Helical" evidence="9">
    <location>
        <begin position="57"/>
        <end position="77"/>
    </location>
</feature>
<comment type="subcellular location">
    <subcellularLocation>
        <location evidence="1">Cell inner membrane</location>
        <topology evidence="1">Multi-pass membrane protein</topology>
    </subcellularLocation>
</comment>
<evidence type="ECO:0000256" key="7">
    <source>
        <dbReference type="ARBA" id="ARBA00023136"/>
    </source>
</evidence>
<protein>
    <submittedName>
        <fullName evidence="10">YeeE/YedE family protein</fullName>
    </submittedName>
</protein>
<gene>
    <name evidence="10" type="ORF">GRI32_01790</name>
</gene>
<comment type="similarity">
    <text evidence="8">Belongs to the TsuA/YedE (TC 9.B.102) family.</text>
</comment>
<feature type="transmembrane region" description="Helical" evidence="9">
    <location>
        <begin position="12"/>
        <end position="36"/>
    </location>
</feature>
<dbReference type="InterPro" id="IPR007272">
    <property type="entry name" value="Sulf_transp_TsuA/YedE"/>
</dbReference>
<dbReference type="OrthoDB" id="9814020at2"/>
<evidence type="ECO:0000313" key="11">
    <source>
        <dbReference type="Proteomes" id="UP000435243"/>
    </source>
</evidence>
<dbReference type="Pfam" id="PF04143">
    <property type="entry name" value="Sulf_transp"/>
    <property type="match status" value="1"/>
</dbReference>
<organism evidence="10 11">
    <name type="scientific">Alteraurantiacibacter aestuarii</name>
    <dbReference type="NCBI Taxonomy" id="650004"/>
    <lineage>
        <taxon>Bacteria</taxon>
        <taxon>Pseudomonadati</taxon>
        <taxon>Pseudomonadota</taxon>
        <taxon>Alphaproteobacteria</taxon>
        <taxon>Sphingomonadales</taxon>
        <taxon>Erythrobacteraceae</taxon>
        <taxon>Alteraurantiacibacter</taxon>
    </lineage>
</organism>
<dbReference type="Proteomes" id="UP000435243">
    <property type="component" value="Unassembled WGS sequence"/>
</dbReference>
<sequence>MIIPGFPDAQPIQGLVGGLMIGLSAAIMLLGAGRIAGVSGVLARATGIAKSSMPRSMSIYFVVGLVLGGLAFALAFGPVAASYPPSLSLLAAAGLIVGIGTRLGSGCTSGHGVCGLSRLSRRSVVATATFMVSGIVTVAVVNALGGGW</sequence>
<reference evidence="10 11" key="1">
    <citation type="submission" date="2019-12" db="EMBL/GenBank/DDBJ databases">
        <title>Genomic-based taxomic classification of the family Erythrobacteraceae.</title>
        <authorList>
            <person name="Xu L."/>
        </authorList>
    </citation>
    <scope>NUCLEOTIDE SEQUENCE [LARGE SCALE GENOMIC DNA]</scope>
    <source>
        <strain evidence="10 11">JCM 16339</strain>
    </source>
</reference>
<keyword evidence="7 9" id="KW-0472">Membrane</keyword>
<dbReference type="GO" id="GO:0005886">
    <property type="term" value="C:plasma membrane"/>
    <property type="evidence" value="ECO:0007669"/>
    <property type="project" value="UniProtKB-SubCell"/>
</dbReference>